<dbReference type="InterPro" id="IPR048527">
    <property type="entry name" value="Sde182_C"/>
</dbReference>
<dbReference type="SUPFAM" id="SSF53590">
    <property type="entry name" value="Nucleoside hydrolase"/>
    <property type="match status" value="1"/>
</dbReference>
<dbReference type="OrthoDB" id="253051at2"/>
<evidence type="ECO:0000259" key="1">
    <source>
        <dbReference type="Pfam" id="PF07632"/>
    </source>
</evidence>
<protein>
    <recommendedName>
        <fullName evidence="5">DUF1593 domain-containing protein</fullName>
    </recommendedName>
</protein>
<feature type="domain" description="Cellulose-binding Sde182 C-terminal" evidence="2">
    <location>
        <begin position="375"/>
        <end position="452"/>
    </location>
</feature>
<dbReference type="GO" id="GO:0016799">
    <property type="term" value="F:hydrolase activity, hydrolyzing N-glycosyl compounds"/>
    <property type="evidence" value="ECO:0007669"/>
    <property type="project" value="InterPro"/>
</dbReference>
<dbReference type="InterPro" id="IPR013783">
    <property type="entry name" value="Ig-like_fold"/>
</dbReference>
<dbReference type="Gene3D" id="2.60.40.10">
    <property type="entry name" value="Immunoglobulins"/>
    <property type="match status" value="1"/>
</dbReference>
<dbReference type="AlphaFoldDB" id="A0A2S8F4X8"/>
<dbReference type="Pfam" id="PF07632">
    <property type="entry name" value="Sde182_NH-like"/>
    <property type="match status" value="1"/>
</dbReference>
<dbReference type="Pfam" id="PF21027">
    <property type="entry name" value="Sde0182_C"/>
    <property type="match status" value="1"/>
</dbReference>
<comment type="caution">
    <text evidence="3">The sequence shown here is derived from an EMBL/GenBank/DDBJ whole genome shotgun (WGS) entry which is preliminary data.</text>
</comment>
<evidence type="ECO:0000259" key="2">
    <source>
        <dbReference type="Pfam" id="PF21027"/>
    </source>
</evidence>
<organism evidence="3 4">
    <name type="scientific">Blastopirellula marina</name>
    <dbReference type="NCBI Taxonomy" id="124"/>
    <lineage>
        <taxon>Bacteria</taxon>
        <taxon>Pseudomonadati</taxon>
        <taxon>Planctomycetota</taxon>
        <taxon>Planctomycetia</taxon>
        <taxon>Pirellulales</taxon>
        <taxon>Pirellulaceae</taxon>
        <taxon>Blastopirellula</taxon>
    </lineage>
</organism>
<sequence>MRKSFELTSCLAFVVVLLGTSLCFAAKPRLLVTTDIGGDPDDQQSLVRLLLYANEFELEGFVASASGTPGELKQAIVRPDLIHEMIDAYGKVHDNLMQHAEGYPTAEHLHGLVKSGNPQRGQKAVGEGHDTEGSRAIIAAADREDKRPLNIAIWGGQTDLAQALYRVKKDRSEAEYQAFLKQIRVYDIADQDGIFEWMSEQHPGMFYVLNKATNGQRLEAAFRGMYLEGQTYLTSRDWIDEHIHKDHGPLGALYPMKTWTSPNPHGVMKEGDTPSWFFFLSNALNVPEHPEWGGWGGRFAQDQHGIYRDAVDQHDDKRSARWTVARWRPTFQNDFAARADWCVKPKTKANHHPIAICNGTSGNDVLQLTAKVGETVHIDARQSTDPDGDRLQLMFDVYQEISAIRHSYSVTTPGHLEIVPHGKPGDEIHVIMMVEDNGDPKLTSFRRVVITVE</sequence>
<dbReference type="InterPro" id="IPR011483">
    <property type="entry name" value="Sde182_NH-like"/>
</dbReference>
<dbReference type="Gene3D" id="3.90.245.10">
    <property type="entry name" value="Ribonucleoside hydrolase-like"/>
    <property type="match status" value="1"/>
</dbReference>
<dbReference type="InterPro" id="IPR036452">
    <property type="entry name" value="Ribo_hydro-like"/>
</dbReference>
<name>A0A2S8F4X8_9BACT</name>
<dbReference type="Proteomes" id="UP000239388">
    <property type="component" value="Unassembled WGS sequence"/>
</dbReference>
<evidence type="ECO:0008006" key="5">
    <source>
        <dbReference type="Google" id="ProtNLM"/>
    </source>
</evidence>
<gene>
    <name evidence="3" type="ORF">C5Y98_28710</name>
</gene>
<evidence type="ECO:0000313" key="3">
    <source>
        <dbReference type="EMBL" id="PQO27222.1"/>
    </source>
</evidence>
<dbReference type="RefSeq" id="WP_105359887.1">
    <property type="nucleotide sequence ID" value="NZ_PUIB01000028.1"/>
</dbReference>
<feature type="domain" description="Cellulose-binding Sde182 nucleoside hydrolase-like" evidence="1">
    <location>
        <begin position="29"/>
        <end position="299"/>
    </location>
</feature>
<accession>A0A2S8F4X8</accession>
<dbReference type="EMBL" id="PUIB01000028">
    <property type="protein sequence ID" value="PQO27222.1"/>
    <property type="molecule type" value="Genomic_DNA"/>
</dbReference>
<proteinExistence type="predicted"/>
<evidence type="ECO:0000313" key="4">
    <source>
        <dbReference type="Proteomes" id="UP000239388"/>
    </source>
</evidence>
<reference evidence="3 4" key="1">
    <citation type="submission" date="2018-02" db="EMBL/GenBank/DDBJ databases">
        <title>Comparative genomes isolates from brazilian mangrove.</title>
        <authorList>
            <person name="Araujo J.E."/>
            <person name="Taketani R.G."/>
            <person name="Silva M.C.P."/>
            <person name="Loureco M.V."/>
            <person name="Andreote F.D."/>
        </authorList>
    </citation>
    <scope>NUCLEOTIDE SEQUENCE [LARGE SCALE GENOMIC DNA]</scope>
    <source>
        <strain evidence="3 4">NAP PRIS-MGV</strain>
    </source>
</reference>